<evidence type="ECO:0000313" key="3">
    <source>
        <dbReference type="EMBL" id="MDW9207395.1"/>
    </source>
</evidence>
<name>A0ABD5HR68_BACTU</name>
<evidence type="ECO:0000313" key="4">
    <source>
        <dbReference type="Proteomes" id="UP001272716"/>
    </source>
</evidence>
<organism evidence="3 4">
    <name type="scientific">Bacillus thuringiensis serovar toumanoffi</name>
    <dbReference type="NCBI Taxonomy" id="180862"/>
    <lineage>
        <taxon>Bacteria</taxon>
        <taxon>Bacillati</taxon>
        <taxon>Bacillota</taxon>
        <taxon>Bacilli</taxon>
        <taxon>Bacillales</taxon>
        <taxon>Bacillaceae</taxon>
        <taxon>Bacillus</taxon>
        <taxon>Bacillus cereus group</taxon>
    </lineage>
</organism>
<dbReference type="EMBL" id="JAWQCK010000001">
    <property type="protein sequence ID" value="MDW9207395.1"/>
    <property type="molecule type" value="Genomic_DNA"/>
</dbReference>
<dbReference type="InterPro" id="IPR011528">
    <property type="entry name" value="NERD"/>
</dbReference>
<feature type="domain" description="NERD" evidence="2">
    <location>
        <begin position="149"/>
        <end position="207"/>
    </location>
</feature>
<keyword evidence="1" id="KW-0175">Coiled coil</keyword>
<feature type="coiled-coil region" evidence="1">
    <location>
        <begin position="23"/>
        <end position="72"/>
    </location>
</feature>
<dbReference type="Pfam" id="PF08378">
    <property type="entry name" value="NERD"/>
    <property type="match status" value="1"/>
</dbReference>
<evidence type="ECO:0000256" key="1">
    <source>
        <dbReference type="SAM" id="Coils"/>
    </source>
</evidence>
<proteinExistence type="predicted"/>
<comment type="caution">
    <text evidence="3">The sequence shown here is derived from an EMBL/GenBank/DDBJ whole genome shotgun (WGS) entry which is preliminary data.</text>
</comment>
<dbReference type="AlphaFoldDB" id="A0ABD5HR68"/>
<gene>
    <name evidence="3" type="ORF">BTTOUR_01000</name>
</gene>
<protein>
    <submittedName>
        <fullName evidence="3">NERD domain-containing protein</fullName>
    </submittedName>
</protein>
<evidence type="ECO:0000259" key="2">
    <source>
        <dbReference type="Pfam" id="PF08378"/>
    </source>
</evidence>
<accession>A0ABD5HR68</accession>
<reference evidence="3 4" key="1">
    <citation type="submission" date="2023-10" db="EMBL/GenBank/DDBJ databases">
        <title>Draft Genome Sequence of Bacillus thuringiensis serovar. toumanoffi 4059: Identification of a Novel Cry Protein Candidate.</title>
        <authorList>
            <person name="Murdoch R.W."/>
            <person name="Gemler B."/>
            <person name="Heater B.S."/>
        </authorList>
    </citation>
    <scope>NUCLEOTIDE SEQUENCE [LARGE SCALE GENOMIC DNA]</scope>
    <source>
        <strain evidence="3 4">4059</strain>
    </source>
</reference>
<sequence length="352" mass="41209">MNYVLACLFFVSLAVVFVLYSKLKQLSLEKGKLELEKKQVGENYLEEMAATIANYEQQKENIKKEIKNEEREKYNELKISVDTEIKKYANQLHAQYNIEKKEIEEKHYNEIKILNKLYTDLKVSTRNRGEVKTQEILCDIKKEFVQKGLVLDNEMHIMPNIFIPNTHNPYGNKNGNSQIDHLVLLTTGIYVIETKYWKGKIIHGLSKENSGIYSFMIDEIGKYQKRKVKEETFVFVTESSSEEDTPIIKVKNYGNPVHQAKSASISFYYFFKEGIKRDLKGLVNPIVYFGYETNENMNEVMDISNENLPRLTNKDQLIEHFKNELKNKAKLYTSSDLYEIKKAIEKINYLNS</sequence>
<dbReference type="Proteomes" id="UP001272716">
    <property type="component" value="Unassembled WGS sequence"/>
</dbReference>
<dbReference type="RefSeq" id="WP_001110265.1">
    <property type="nucleotide sequence ID" value="NZ_JAWQCK010000001.1"/>
</dbReference>